<feature type="signal peptide" evidence="1">
    <location>
        <begin position="1"/>
        <end position="18"/>
    </location>
</feature>
<accession>A0A1H4FVN5</accession>
<feature type="chain" id="PRO_5011445074" description="Lipoprotein" evidence="1">
    <location>
        <begin position="19"/>
        <end position="160"/>
    </location>
</feature>
<dbReference type="PROSITE" id="PS51257">
    <property type="entry name" value="PROKAR_LIPOPROTEIN"/>
    <property type="match status" value="1"/>
</dbReference>
<dbReference type="RefSeq" id="WP_089764749.1">
    <property type="nucleotide sequence ID" value="NZ_BKAT01000049.1"/>
</dbReference>
<sequence length="160" mass="18191">MKRILFLFIIIFSACTGAQQDKGGLHTETAGIIPSADSTIQVAGWEEDEDLDLRPRFEMDTSECSRLLNSFIQSSSFTWLENQPKDSIYAMVNEVDDSLVTIRLEYHNDGEHFTAGWLSLDLRSGLLKDEMSESDTVRSFTYDKKKLEALMSNCLFEDSE</sequence>
<dbReference type="EMBL" id="FNRL01000029">
    <property type="protein sequence ID" value="SEB01167.1"/>
    <property type="molecule type" value="Genomic_DNA"/>
</dbReference>
<evidence type="ECO:0008006" key="4">
    <source>
        <dbReference type="Google" id="ProtNLM"/>
    </source>
</evidence>
<keyword evidence="1" id="KW-0732">Signal</keyword>
<keyword evidence="3" id="KW-1185">Reference proteome</keyword>
<evidence type="ECO:0000313" key="2">
    <source>
        <dbReference type="EMBL" id="SEB01167.1"/>
    </source>
</evidence>
<name>A0A1H4FVN5_9BACT</name>
<organism evidence="2 3">
    <name type="scientific">Chitinophaga terrae</name>
    <name type="common">ex Kim and Jung 2007</name>
    <dbReference type="NCBI Taxonomy" id="408074"/>
    <lineage>
        <taxon>Bacteria</taxon>
        <taxon>Pseudomonadati</taxon>
        <taxon>Bacteroidota</taxon>
        <taxon>Chitinophagia</taxon>
        <taxon>Chitinophagales</taxon>
        <taxon>Chitinophagaceae</taxon>
        <taxon>Chitinophaga</taxon>
    </lineage>
</organism>
<protein>
    <recommendedName>
        <fullName evidence="4">Lipoprotein</fullName>
    </recommendedName>
</protein>
<evidence type="ECO:0000256" key="1">
    <source>
        <dbReference type="SAM" id="SignalP"/>
    </source>
</evidence>
<proteinExistence type="predicted"/>
<dbReference type="AlphaFoldDB" id="A0A1H4FVN5"/>
<reference evidence="3" key="1">
    <citation type="submission" date="2016-10" db="EMBL/GenBank/DDBJ databases">
        <authorList>
            <person name="Varghese N."/>
            <person name="Submissions S."/>
        </authorList>
    </citation>
    <scope>NUCLEOTIDE SEQUENCE [LARGE SCALE GENOMIC DNA]</scope>
    <source>
        <strain evidence="3">DSM 23920</strain>
    </source>
</reference>
<dbReference type="Proteomes" id="UP000199656">
    <property type="component" value="Unassembled WGS sequence"/>
</dbReference>
<gene>
    <name evidence="2" type="ORF">SAMN05660909_04697</name>
</gene>
<evidence type="ECO:0000313" key="3">
    <source>
        <dbReference type="Proteomes" id="UP000199656"/>
    </source>
</evidence>